<feature type="compositionally biased region" description="Pro residues" evidence="1">
    <location>
        <begin position="408"/>
        <end position="429"/>
    </location>
</feature>
<evidence type="ECO:0000313" key="3">
    <source>
        <dbReference type="Proteomes" id="UP000735302"/>
    </source>
</evidence>
<proteinExistence type="predicted"/>
<dbReference type="CDD" id="cd14316">
    <property type="entry name" value="UBA2_UBAP1_like"/>
    <property type="match status" value="1"/>
</dbReference>
<dbReference type="GO" id="GO:0000813">
    <property type="term" value="C:ESCRT I complex"/>
    <property type="evidence" value="ECO:0007669"/>
    <property type="project" value="InterPro"/>
</dbReference>
<comment type="caution">
    <text evidence="2">The sequence shown here is derived from an EMBL/GenBank/DDBJ whole genome shotgun (WGS) entry which is preliminary data.</text>
</comment>
<evidence type="ECO:0000313" key="2">
    <source>
        <dbReference type="EMBL" id="GFO13590.1"/>
    </source>
</evidence>
<dbReference type="GO" id="GO:0043130">
    <property type="term" value="F:ubiquitin binding"/>
    <property type="evidence" value="ECO:0007669"/>
    <property type="project" value="InterPro"/>
</dbReference>
<dbReference type="PANTHER" id="PTHR15960:SF5">
    <property type="entry name" value="LD44032P"/>
    <property type="match status" value="1"/>
</dbReference>
<feature type="compositionally biased region" description="Polar residues" evidence="1">
    <location>
        <begin position="266"/>
        <end position="276"/>
    </location>
</feature>
<dbReference type="EMBL" id="BLXT01004491">
    <property type="protein sequence ID" value="GFO13590.1"/>
    <property type="molecule type" value="Genomic_DNA"/>
</dbReference>
<dbReference type="PANTHER" id="PTHR15960">
    <property type="entry name" value="LD44032P"/>
    <property type="match status" value="1"/>
</dbReference>
<reference evidence="2 3" key="1">
    <citation type="journal article" date="2021" name="Elife">
        <title>Chloroplast acquisition without the gene transfer in kleptoplastic sea slugs, Plakobranchus ocellatus.</title>
        <authorList>
            <person name="Maeda T."/>
            <person name="Takahashi S."/>
            <person name="Yoshida T."/>
            <person name="Shimamura S."/>
            <person name="Takaki Y."/>
            <person name="Nagai Y."/>
            <person name="Toyoda A."/>
            <person name="Suzuki Y."/>
            <person name="Arimoto A."/>
            <person name="Ishii H."/>
            <person name="Satoh N."/>
            <person name="Nishiyama T."/>
            <person name="Hasebe M."/>
            <person name="Maruyama T."/>
            <person name="Minagawa J."/>
            <person name="Obokata J."/>
            <person name="Shigenobu S."/>
        </authorList>
    </citation>
    <scope>NUCLEOTIDE SEQUENCE [LARGE SCALE GENOMIC DNA]</scope>
</reference>
<feature type="compositionally biased region" description="Polar residues" evidence="1">
    <location>
        <begin position="438"/>
        <end position="448"/>
    </location>
</feature>
<sequence length="653" mass="71134">MDQRTYGSLVRHELGSSYSALDGVPFKIGRAFRRPEQYNFETEEAVLAWAKARDEAVKKAADEQAERLKQKERQKVEAAEAEASKNEISTDSPAGYPEPEEISVYDIPRYSVSLSKNNNGQSKPPLPPKVSGSSSKAVPEPGTVLTPIPIKPSVTSSIDKESLSTAKTSSKNDSQFDLAMFEAEADPFDNLELQTLNDMEELKVLLNTNTVKTNAEVSSAAEDSILSNGTFIDTPVEKTISEVGEFNLNESNVENNSFQKPRDQEVTSNSQESPIQSCDDGEYVEITRKYKKDTDDSQNVQGITPADKSTLLNGVAFYKPSSALSAALPASSKNTQIYKPVLPPIAKSALVTDNTTHQIVPSQQPLSTELGNLSSDTVPAQPWTPLSQSPREVGKLIKHTNGREFTSPSPPLSAPPIKPGRPAPPPPVGAKPRLKTKPNIQSSDVMSHSTGPSLAMFLGTTEQSEEGSSGFQSPYSRHCISTSDLKTSSATYTGADARRNSAGITPQPWNRHVPLPPALSTSTYKPSCLPPAQSLGLSDPYSSLSKEEQTFTDILTNMGFLRPRVARAVQKFGAKEKEVLDHLLAVDKLGEQSYAPVMVESALFTFENDLEKAEKFLQLHAQFEELGFQHDKIRDALVSTDLQHEKALDILTA</sequence>
<feature type="compositionally biased region" description="Polar residues" evidence="1">
    <location>
        <begin position="153"/>
        <end position="174"/>
    </location>
</feature>
<feature type="compositionally biased region" description="Basic and acidic residues" evidence="1">
    <location>
        <begin position="63"/>
        <end position="85"/>
    </location>
</feature>
<protein>
    <submittedName>
        <fullName evidence="2">Ubiquitin-associated protein 1</fullName>
    </submittedName>
</protein>
<accession>A0AAV4B3D2</accession>
<dbReference type="Proteomes" id="UP000735302">
    <property type="component" value="Unassembled WGS sequence"/>
</dbReference>
<name>A0AAV4B3D2_9GAST</name>
<dbReference type="Gene3D" id="1.20.120.1920">
    <property type="entry name" value="UBAP1 SOUBA domain"/>
    <property type="match status" value="1"/>
</dbReference>
<organism evidence="2 3">
    <name type="scientific">Plakobranchus ocellatus</name>
    <dbReference type="NCBI Taxonomy" id="259542"/>
    <lineage>
        <taxon>Eukaryota</taxon>
        <taxon>Metazoa</taxon>
        <taxon>Spiralia</taxon>
        <taxon>Lophotrochozoa</taxon>
        <taxon>Mollusca</taxon>
        <taxon>Gastropoda</taxon>
        <taxon>Heterobranchia</taxon>
        <taxon>Euthyneura</taxon>
        <taxon>Panpulmonata</taxon>
        <taxon>Sacoglossa</taxon>
        <taxon>Placobranchoidea</taxon>
        <taxon>Plakobranchidae</taxon>
        <taxon>Plakobranchus</taxon>
    </lineage>
</organism>
<evidence type="ECO:0000256" key="1">
    <source>
        <dbReference type="SAM" id="MobiDB-lite"/>
    </source>
</evidence>
<dbReference type="InterPro" id="IPR038870">
    <property type="entry name" value="UBAP1"/>
</dbReference>
<feature type="region of interest" description="Disordered" evidence="1">
    <location>
        <begin position="252"/>
        <end position="277"/>
    </location>
</feature>
<dbReference type="InterPro" id="IPR042575">
    <property type="entry name" value="UBAP1_C"/>
</dbReference>
<feature type="region of interest" description="Disordered" evidence="1">
    <location>
        <begin position="63"/>
        <end position="174"/>
    </location>
</feature>
<feature type="region of interest" description="Disordered" evidence="1">
    <location>
        <begin position="359"/>
        <end position="448"/>
    </location>
</feature>
<keyword evidence="3" id="KW-1185">Reference proteome</keyword>
<feature type="compositionally biased region" description="Polar residues" evidence="1">
    <location>
        <begin position="112"/>
        <end position="122"/>
    </location>
</feature>
<dbReference type="GO" id="GO:0043162">
    <property type="term" value="P:ubiquitin-dependent protein catabolic process via the multivesicular body sorting pathway"/>
    <property type="evidence" value="ECO:0007669"/>
    <property type="project" value="InterPro"/>
</dbReference>
<dbReference type="AlphaFoldDB" id="A0AAV4B3D2"/>
<gene>
    <name evidence="2" type="ORF">PoB_004009500</name>
</gene>
<feature type="compositionally biased region" description="Polar residues" evidence="1">
    <location>
        <begin position="359"/>
        <end position="390"/>
    </location>
</feature>